<evidence type="ECO:0000256" key="13">
    <source>
        <dbReference type="SAM" id="MobiDB-lite"/>
    </source>
</evidence>
<reference evidence="15 16" key="1">
    <citation type="journal article" date="2020" name="Cell">
        <title>Large-Scale Comparative Analyses of Tick Genomes Elucidate Their Genetic Diversity and Vector Capacities.</title>
        <authorList>
            <consortium name="Tick Genome and Microbiome Consortium (TIGMIC)"/>
            <person name="Jia N."/>
            <person name="Wang J."/>
            <person name="Shi W."/>
            <person name="Du L."/>
            <person name="Sun Y."/>
            <person name="Zhan W."/>
            <person name="Jiang J.F."/>
            <person name="Wang Q."/>
            <person name="Zhang B."/>
            <person name="Ji P."/>
            <person name="Bell-Sakyi L."/>
            <person name="Cui X.M."/>
            <person name="Yuan T.T."/>
            <person name="Jiang B.G."/>
            <person name="Yang W.F."/>
            <person name="Lam T.T."/>
            <person name="Chang Q.C."/>
            <person name="Ding S.J."/>
            <person name="Wang X.J."/>
            <person name="Zhu J.G."/>
            <person name="Ruan X.D."/>
            <person name="Zhao L."/>
            <person name="Wei J.T."/>
            <person name="Ye R.Z."/>
            <person name="Que T.C."/>
            <person name="Du C.H."/>
            <person name="Zhou Y.H."/>
            <person name="Cheng J.X."/>
            <person name="Dai P.F."/>
            <person name="Guo W.B."/>
            <person name="Han X.H."/>
            <person name="Huang E.J."/>
            <person name="Li L.F."/>
            <person name="Wei W."/>
            <person name="Gao Y.C."/>
            <person name="Liu J.Z."/>
            <person name="Shao H.Z."/>
            <person name="Wang X."/>
            <person name="Wang C.C."/>
            <person name="Yang T.C."/>
            <person name="Huo Q.B."/>
            <person name="Li W."/>
            <person name="Chen H.Y."/>
            <person name="Chen S.E."/>
            <person name="Zhou L.G."/>
            <person name="Ni X.B."/>
            <person name="Tian J.H."/>
            <person name="Sheng Y."/>
            <person name="Liu T."/>
            <person name="Pan Y.S."/>
            <person name="Xia L.Y."/>
            <person name="Li J."/>
            <person name="Zhao F."/>
            <person name="Cao W.C."/>
        </authorList>
    </citation>
    <scope>NUCLEOTIDE SEQUENCE [LARGE SCALE GENOMIC DNA]</scope>
    <source>
        <strain evidence="15">HaeL-2018</strain>
    </source>
</reference>
<evidence type="ECO:0000313" key="15">
    <source>
        <dbReference type="EMBL" id="KAH9368196.1"/>
    </source>
</evidence>
<dbReference type="OMA" id="CWSEETI"/>
<keyword evidence="3" id="KW-0479">Metal-binding</keyword>
<keyword evidence="4 12" id="KW-0863">Zinc-finger</keyword>
<keyword evidence="8 12" id="KW-0238">DNA-binding</keyword>
<keyword evidence="16" id="KW-1185">Reference proteome</keyword>
<dbReference type="Gene3D" id="6.20.210.20">
    <property type="entry name" value="THAP domain"/>
    <property type="match status" value="1"/>
</dbReference>
<dbReference type="PROSITE" id="PS50950">
    <property type="entry name" value="ZF_THAP"/>
    <property type="match status" value="1"/>
</dbReference>
<evidence type="ECO:0000256" key="12">
    <source>
        <dbReference type="PROSITE-ProRule" id="PRU00309"/>
    </source>
</evidence>
<proteinExistence type="inferred from homology"/>
<evidence type="ECO:0000259" key="14">
    <source>
        <dbReference type="PROSITE" id="PS50950"/>
    </source>
</evidence>
<dbReference type="PANTHER" id="PTHR46600">
    <property type="entry name" value="THAP DOMAIN-CONTAINING"/>
    <property type="match status" value="1"/>
</dbReference>
<dbReference type="InterPro" id="IPR038441">
    <property type="entry name" value="THAP_Znf_sf"/>
</dbReference>
<feature type="domain" description="THAP-type" evidence="14">
    <location>
        <begin position="1"/>
        <end position="92"/>
    </location>
</feature>
<dbReference type="InterPro" id="IPR026516">
    <property type="entry name" value="THAP1/10"/>
</dbReference>
<dbReference type="VEuPathDB" id="VectorBase:HLOH_051841"/>
<dbReference type="OrthoDB" id="5982876at2759"/>
<keyword evidence="6" id="KW-0805">Transcription regulation</keyword>
<dbReference type="GO" id="GO:0005654">
    <property type="term" value="C:nucleoplasm"/>
    <property type="evidence" value="ECO:0007669"/>
    <property type="project" value="UniProtKB-SubCell"/>
</dbReference>
<dbReference type="PANTHER" id="PTHR46600:SF1">
    <property type="entry name" value="THAP DOMAIN-CONTAINING PROTEIN 1"/>
    <property type="match status" value="1"/>
</dbReference>
<dbReference type="Pfam" id="PF05485">
    <property type="entry name" value="THAP"/>
    <property type="match status" value="1"/>
</dbReference>
<dbReference type="InterPro" id="IPR006612">
    <property type="entry name" value="THAP_Znf"/>
</dbReference>
<dbReference type="EMBL" id="JABSTR010000004">
    <property type="protein sequence ID" value="KAH9368196.1"/>
    <property type="molecule type" value="Genomic_DNA"/>
</dbReference>
<name>A0A9J6G1D9_HAELO</name>
<evidence type="ECO:0000256" key="11">
    <source>
        <dbReference type="ARBA" id="ARBA00023306"/>
    </source>
</evidence>
<dbReference type="SUPFAM" id="SSF57716">
    <property type="entry name" value="Glucocorticoid receptor-like (DNA-binding domain)"/>
    <property type="match status" value="1"/>
</dbReference>
<evidence type="ECO:0000256" key="4">
    <source>
        <dbReference type="ARBA" id="ARBA00022771"/>
    </source>
</evidence>
<accession>A0A9J6G1D9</accession>
<keyword evidence="10" id="KW-0539">Nucleus</keyword>
<dbReference type="Proteomes" id="UP000821853">
    <property type="component" value="Chromosome 2"/>
</dbReference>
<sequence length="220" mass="25718">MPSYFCLQGPMAYCCVPRCRSDAKKKVPGVSFHEIPADEVLRRQWLRAIHRDDWLPNTTSNYSRVCSRHFRDTDFAEGKRRRLKKGVVPFVLLEYPTYMRPQPLKERETNGIRKRTEVHALDKEPAAKRRKHDENDTPEIDEHFAEPSPEQADSTPQVTAYVEESLGTAPRVQTNISHKAVQMDARLPSILAVERAKWRCKERDMKKQLERLRQTVDSYK</sequence>
<dbReference type="SMART" id="SM00980">
    <property type="entry name" value="THAP"/>
    <property type="match status" value="1"/>
</dbReference>
<feature type="region of interest" description="Disordered" evidence="13">
    <location>
        <begin position="106"/>
        <end position="158"/>
    </location>
</feature>
<keyword evidence="5" id="KW-0862">Zinc</keyword>
<protein>
    <recommendedName>
        <fullName evidence="14">THAP-type domain-containing protein</fullName>
    </recommendedName>
</protein>
<evidence type="ECO:0000256" key="1">
    <source>
        <dbReference type="ARBA" id="ARBA00004642"/>
    </source>
</evidence>
<keyword evidence="11" id="KW-0131">Cell cycle</keyword>
<dbReference type="GO" id="GO:0043565">
    <property type="term" value="F:sequence-specific DNA binding"/>
    <property type="evidence" value="ECO:0007669"/>
    <property type="project" value="InterPro"/>
</dbReference>
<evidence type="ECO:0000256" key="9">
    <source>
        <dbReference type="ARBA" id="ARBA00023163"/>
    </source>
</evidence>
<keyword evidence="9" id="KW-0804">Transcription</keyword>
<evidence type="ECO:0000256" key="3">
    <source>
        <dbReference type="ARBA" id="ARBA00022723"/>
    </source>
</evidence>
<evidence type="ECO:0000256" key="6">
    <source>
        <dbReference type="ARBA" id="ARBA00023015"/>
    </source>
</evidence>
<comment type="caution">
    <text evidence="15">The sequence shown here is derived from an EMBL/GenBank/DDBJ whole genome shotgun (WGS) entry which is preliminary data.</text>
</comment>
<keyword evidence="7" id="KW-0175">Coiled coil</keyword>
<comment type="similarity">
    <text evidence="2">Belongs to the THAP1 family.</text>
</comment>
<comment type="subcellular location">
    <subcellularLocation>
        <location evidence="1">Nucleus</location>
        <location evidence="1">Nucleoplasm</location>
    </subcellularLocation>
</comment>
<evidence type="ECO:0000256" key="2">
    <source>
        <dbReference type="ARBA" id="ARBA00006177"/>
    </source>
</evidence>
<evidence type="ECO:0000256" key="8">
    <source>
        <dbReference type="ARBA" id="ARBA00023125"/>
    </source>
</evidence>
<dbReference type="SMART" id="SM00692">
    <property type="entry name" value="DM3"/>
    <property type="match status" value="1"/>
</dbReference>
<evidence type="ECO:0000256" key="5">
    <source>
        <dbReference type="ARBA" id="ARBA00022833"/>
    </source>
</evidence>
<organism evidence="15 16">
    <name type="scientific">Haemaphysalis longicornis</name>
    <name type="common">Bush tick</name>
    <dbReference type="NCBI Taxonomy" id="44386"/>
    <lineage>
        <taxon>Eukaryota</taxon>
        <taxon>Metazoa</taxon>
        <taxon>Ecdysozoa</taxon>
        <taxon>Arthropoda</taxon>
        <taxon>Chelicerata</taxon>
        <taxon>Arachnida</taxon>
        <taxon>Acari</taxon>
        <taxon>Parasitiformes</taxon>
        <taxon>Ixodida</taxon>
        <taxon>Ixodoidea</taxon>
        <taxon>Ixodidae</taxon>
        <taxon>Haemaphysalinae</taxon>
        <taxon>Haemaphysalis</taxon>
    </lineage>
</organism>
<feature type="compositionally biased region" description="Basic and acidic residues" evidence="13">
    <location>
        <begin position="106"/>
        <end position="145"/>
    </location>
</feature>
<dbReference type="GO" id="GO:0008270">
    <property type="term" value="F:zinc ion binding"/>
    <property type="evidence" value="ECO:0007669"/>
    <property type="project" value="UniProtKB-KW"/>
</dbReference>
<evidence type="ECO:0000256" key="10">
    <source>
        <dbReference type="ARBA" id="ARBA00023242"/>
    </source>
</evidence>
<evidence type="ECO:0000256" key="7">
    <source>
        <dbReference type="ARBA" id="ARBA00023054"/>
    </source>
</evidence>
<evidence type="ECO:0000313" key="16">
    <source>
        <dbReference type="Proteomes" id="UP000821853"/>
    </source>
</evidence>
<dbReference type="AlphaFoldDB" id="A0A9J6G1D9"/>
<gene>
    <name evidence="15" type="ORF">HPB48_010623</name>
</gene>